<evidence type="ECO:0000313" key="3">
    <source>
        <dbReference type="EMBL" id="SHJ74060.1"/>
    </source>
</evidence>
<dbReference type="PROSITE" id="PS50206">
    <property type="entry name" value="RHODANESE_3"/>
    <property type="match status" value="1"/>
</dbReference>
<dbReference type="PANTHER" id="PTHR44086">
    <property type="entry name" value="THIOSULFATE SULFURTRANSFERASE RDL2, MITOCHONDRIAL-RELATED"/>
    <property type="match status" value="1"/>
</dbReference>
<protein>
    <submittedName>
        <fullName evidence="3">Rhodanese-related sulfurtransferase</fullName>
    </submittedName>
</protein>
<dbReference type="SMART" id="SM00450">
    <property type="entry name" value="RHOD"/>
    <property type="match status" value="1"/>
</dbReference>
<dbReference type="CDD" id="cd00158">
    <property type="entry name" value="RHOD"/>
    <property type="match status" value="1"/>
</dbReference>
<dbReference type="SUPFAM" id="SSF52821">
    <property type="entry name" value="Rhodanese/Cell cycle control phosphatase"/>
    <property type="match status" value="1"/>
</dbReference>
<dbReference type="InterPro" id="IPR001763">
    <property type="entry name" value="Rhodanese-like_dom"/>
</dbReference>
<dbReference type="AlphaFoldDB" id="A0A1M6LS79"/>
<reference evidence="3 4" key="1">
    <citation type="submission" date="2016-11" db="EMBL/GenBank/DDBJ databases">
        <authorList>
            <person name="Jaros S."/>
            <person name="Januszkiewicz K."/>
            <person name="Wedrychowicz H."/>
        </authorList>
    </citation>
    <scope>NUCLEOTIDE SEQUENCE [LARGE SCALE GENOMIC DNA]</scope>
    <source>
        <strain evidence="3 4">DSM 27063</strain>
    </source>
</reference>
<dbReference type="Pfam" id="PF00581">
    <property type="entry name" value="Rhodanese"/>
    <property type="match status" value="1"/>
</dbReference>
<dbReference type="EMBL" id="FQZE01000028">
    <property type="protein sequence ID" value="SHJ74060.1"/>
    <property type="molecule type" value="Genomic_DNA"/>
</dbReference>
<dbReference type="Proteomes" id="UP000184050">
    <property type="component" value="Unassembled WGS sequence"/>
</dbReference>
<keyword evidence="1" id="KW-0732">Signal</keyword>
<dbReference type="STRING" id="1168035.SAMN05444280_12812"/>
<keyword evidence="4" id="KW-1185">Reference proteome</keyword>
<dbReference type="PANTHER" id="PTHR44086:SF10">
    <property type="entry name" value="THIOSULFATE SULFURTRANSFERASE_RHODANESE-LIKE DOMAIN-CONTAINING PROTEIN 3"/>
    <property type="match status" value="1"/>
</dbReference>
<dbReference type="RefSeq" id="WP_217652718.1">
    <property type="nucleotide sequence ID" value="NZ_FQZE01000028.1"/>
</dbReference>
<sequence>MNQKNSFSKLMAALLVVFVFTSCQATGQQNRNLKVYESSEQMLAAAKEVITEITVEDFKNTYTQADIFIIDVRTAGEHKSGAIPGAVNIPRGVLEFKIDMPGIWENTGKNPPQKDDRIFVYCSTGGRGALSAKALMQLGYENVQSLQGGFGAWNAAYPNIRE</sequence>
<dbReference type="Gene3D" id="3.40.250.10">
    <property type="entry name" value="Rhodanese-like domain"/>
    <property type="match status" value="1"/>
</dbReference>
<dbReference type="GO" id="GO:0004792">
    <property type="term" value="F:thiosulfate-cyanide sulfurtransferase activity"/>
    <property type="evidence" value="ECO:0007669"/>
    <property type="project" value="TreeGrafter"/>
</dbReference>
<keyword evidence="3" id="KW-0808">Transferase</keyword>
<proteinExistence type="predicted"/>
<gene>
    <name evidence="3" type="ORF">SAMN05444280_12812</name>
</gene>
<evidence type="ECO:0000259" key="2">
    <source>
        <dbReference type="PROSITE" id="PS50206"/>
    </source>
</evidence>
<evidence type="ECO:0000256" key="1">
    <source>
        <dbReference type="SAM" id="SignalP"/>
    </source>
</evidence>
<feature type="signal peptide" evidence="1">
    <location>
        <begin position="1"/>
        <end position="25"/>
    </location>
</feature>
<name>A0A1M6LS79_9BACT</name>
<feature type="chain" id="PRO_5012409721" evidence="1">
    <location>
        <begin position="26"/>
        <end position="162"/>
    </location>
</feature>
<dbReference type="InterPro" id="IPR036873">
    <property type="entry name" value="Rhodanese-like_dom_sf"/>
</dbReference>
<evidence type="ECO:0000313" key="4">
    <source>
        <dbReference type="Proteomes" id="UP000184050"/>
    </source>
</evidence>
<accession>A0A1M6LS79</accession>
<organism evidence="3 4">
    <name type="scientific">Tangfeifania diversioriginum</name>
    <dbReference type="NCBI Taxonomy" id="1168035"/>
    <lineage>
        <taxon>Bacteria</taxon>
        <taxon>Pseudomonadati</taxon>
        <taxon>Bacteroidota</taxon>
        <taxon>Bacteroidia</taxon>
        <taxon>Marinilabiliales</taxon>
        <taxon>Prolixibacteraceae</taxon>
        <taxon>Tangfeifania</taxon>
    </lineage>
</organism>
<dbReference type="PROSITE" id="PS51257">
    <property type="entry name" value="PROKAR_LIPOPROTEIN"/>
    <property type="match status" value="1"/>
</dbReference>
<feature type="domain" description="Rhodanese" evidence="2">
    <location>
        <begin position="63"/>
        <end position="162"/>
    </location>
</feature>